<feature type="compositionally biased region" description="Low complexity" evidence="1">
    <location>
        <begin position="145"/>
        <end position="157"/>
    </location>
</feature>
<evidence type="ECO:0000313" key="2">
    <source>
        <dbReference type="EMBL" id="GAA3890148.1"/>
    </source>
</evidence>
<dbReference type="RefSeq" id="WP_344698259.1">
    <property type="nucleotide sequence ID" value="NZ_BAABBM010000001.1"/>
</dbReference>
<dbReference type="SUPFAM" id="SSF52540">
    <property type="entry name" value="P-loop containing nucleoside triphosphate hydrolases"/>
    <property type="match status" value="1"/>
</dbReference>
<dbReference type="Proteomes" id="UP001500827">
    <property type="component" value="Unassembled WGS sequence"/>
</dbReference>
<comment type="caution">
    <text evidence="2">The sequence shown here is derived from an EMBL/GenBank/DDBJ whole genome shotgun (WGS) entry which is preliminary data.</text>
</comment>
<keyword evidence="3" id="KW-1185">Reference proteome</keyword>
<organism evidence="2 3">
    <name type="scientific">Sphingomonas limnosediminicola</name>
    <dbReference type="NCBI Taxonomy" id="940133"/>
    <lineage>
        <taxon>Bacteria</taxon>
        <taxon>Pseudomonadati</taxon>
        <taxon>Pseudomonadota</taxon>
        <taxon>Alphaproteobacteria</taxon>
        <taxon>Sphingomonadales</taxon>
        <taxon>Sphingomonadaceae</taxon>
        <taxon>Sphingomonas</taxon>
    </lineage>
</organism>
<proteinExistence type="predicted"/>
<protein>
    <recommendedName>
        <fullName evidence="4">CpsD/CapB family tyrosine-protein kinase</fullName>
    </recommendedName>
</protein>
<name>A0ABP7KWV0_9SPHN</name>
<evidence type="ECO:0000256" key="1">
    <source>
        <dbReference type="SAM" id="MobiDB-lite"/>
    </source>
</evidence>
<dbReference type="Gene3D" id="3.40.50.300">
    <property type="entry name" value="P-loop containing nucleotide triphosphate hydrolases"/>
    <property type="match status" value="1"/>
</dbReference>
<feature type="region of interest" description="Disordered" evidence="1">
    <location>
        <begin position="133"/>
        <end position="157"/>
    </location>
</feature>
<accession>A0ABP7KWV0</accession>
<dbReference type="EMBL" id="BAABBM010000001">
    <property type="protein sequence ID" value="GAA3890148.1"/>
    <property type="molecule type" value="Genomic_DNA"/>
</dbReference>
<evidence type="ECO:0000313" key="3">
    <source>
        <dbReference type="Proteomes" id="UP001500827"/>
    </source>
</evidence>
<gene>
    <name evidence="2" type="ORF">GCM10022276_06510</name>
</gene>
<sequence length="157" mass="16790">MLCNLDQIRLSGIARNVGLSELLTTQDPIRGHVLETQHPNLSLLPSGLLPPNPADLLSTQRMHKILVEAEQALHLVIIDGPPTLVLVLVLADSPLLAALSVTAFSLSRPVRRARAGVEALNRLEATGTISSARRLPRPRGRPVMATAATATATGIRR</sequence>
<evidence type="ECO:0008006" key="4">
    <source>
        <dbReference type="Google" id="ProtNLM"/>
    </source>
</evidence>
<reference evidence="3" key="1">
    <citation type="journal article" date="2019" name="Int. J. Syst. Evol. Microbiol.">
        <title>The Global Catalogue of Microorganisms (GCM) 10K type strain sequencing project: providing services to taxonomists for standard genome sequencing and annotation.</title>
        <authorList>
            <consortium name="The Broad Institute Genomics Platform"/>
            <consortium name="The Broad Institute Genome Sequencing Center for Infectious Disease"/>
            <person name="Wu L."/>
            <person name="Ma J."/>
        </authorList>
    </citation>
    <scope>NUCLEOTIDE SEQUENCE [LARGE SCALE GENOMIC DNA]</scope>
    <source>
        <strain evidence="3">JCM 17543</strain>
    </source>
</reference>
<dbReference type="InterPro" id="IPR027417">
    <property type="entry name" value="P-loop_NTPase"/>
</dbReference>